<dbReference type="Proteomes" id="UP000184386">
    <property type="component" value="Unassembled WGS sequence"/>
</dbReference>
<dbReference type="EMBL" id="FRAC01000015">
    <property type="protein sequence ID" value="SHK66245.1"/>
    <property type="molecule type" value="Genomic_DNA"/>
</dbReference>
<feature type="domain" description="Teneurin-like YD-shell" evidence="4">
    <location>
        <begin position="1059"/>
        <end position="1140"/>
    </location>
</feature>
<keyword evidence="2" id="KW-0812">Transmembrane</keyword>
<keyword evidence="6" id="KW-1185">Reference proteome</keyword>
<keyword evidence="2" id="KW-0472">Membrane</keyword>
<reference evidence="5 6" key="1">
    <citation type="submission" date="2016-11" db="EMBL/GenBank/DDBJ databases">
        <authorList>
            <person name="Jaros S."/>
            <person name="Januszkiewicz K."/>
            <person name="Wedrychowicz H."/>
        </authorList>
    </citation>
    <scope>NUCLEOTIDE SEQUENCE [LARGE SCALE GENOMIC DNA]</scope>
    <source>
        <strain evidence="5 6">DSM 15929</strain>
    </source>
</reference>
<accession>A0A1M6UAF3</accession>
<dbReference type="Gene3D" id="3.55.50.10">
    <property type="entry name" value="Baseplate protein-like domains"/>
    <property type="match status" value="1"/>
</dbReference>
<organism evidence="5 6">
    <name type="scientific">Anaerocolumna jejuensis DSM 15929</name>
    <dbReference type="NCBI Taxonomy" id="1121322"/>
    <lineage>
        <taxon>Bacteria</taxon>
        <taxon>Bacillati</taxon>
        <taxon>Bacillota</taxon>
        <taxon>Clostridia</taxon>
        <taxon>Lachnospirales</taxon>
        <taxon>Lachnospiraceae</taxon>
        <taxon>Anaerocolumna</taxon>
    </lineage>
</organism>
<evidence type="ECO:0000313" key="6">
    <source>
        <dbReference type="Proteomes" id="UP000184386"/>
    </source>
</evidence>
<dbReference type="InterPro" id="IPR006530">
    <property type="entry name" value="YD"/>
</dbReference>
<feature type="transmembrane region" description="Helical" evidence="2">
    <location>
        <begin position="571"/>
        <end position="593"/>
    </location>
</feature>
<dbReference type="Pfam" id="PF20148">
    <property type="entry name" value="DUF6531"/>
    <property type="match status" value="1"/>
</dbReference>
<dbReference type="STRING" id="1121322.SAMN02745136_03004"/>
<protein>
    <submittedName>
        <fullName evidence="5">YD repeat-containing protein</fullName>
    </submittedName>
</protein>
<feature type="transmembrane region" description="Helical" evidence="2">
    <location>
        <begin position="512"/>
        <end position="533"/>
    </location>
</feature>
<feature type="non-terminal residue" evidence="5">
    <location>
        <position position="1327"/>
    </location>
</feature>
<feature type="domain" description="DUF6531" evidence="3">
    <location>
        <begin position="684"/>
        <end position="758"/>
    </location>
</feature>
<evidence type="ECO:0000259" key="4">
    <source>
        <dbReference type="Pfam" id="PF25023"/>
    </source>
</evidence>
<dbReference type="InterPro" id="IPR056823">
    <property type="entry name" value="TEN-like_YD-shell"/>
</dbReference>
<dbReference type="RefSeq" id="WP_073277353.1">
    <property type="nucleotide sequence ID" value="NZ_FRAC01000015.1"/>
</dbReference>
<evidence type="ECO:0000259" key="3">
    <source>
        <dbReference type="Pfam" id="PF20148"/>
    </source>
</evidence>
<keyword evidence="1" id="KW-0677">Repeat</keyword>
<evidence type="ECO:0000256" key="2">
    <source>
        <dbReference type="SAM" id="Phobius"/>
    </source>
</evidence>
<proteinExistence type="predicted"/>
<feature type="transmembrane region" description="Helical" evidence="2">
    <location>
        <begin position="539"/>
        <end position="559"/>
    </location>
</feature>
<evidence type="ECO:0000256" key="1">
    <source>
        <dbReference type="ARBA" id="ARBA00022737"/>
    </source>
</evidence>
<dbReference type="InterPro" id="IPR050708">
    <property type="entry name" value="T6SS_VgrG/RHS"/>
</dbReference>
<dbReference type="PANTHER" id="PTHR32305">
    <property type="match status" value="1"/>
</dbReference>
<dbReference type="Gene3D" id="2.180.10.10">
    <property type="entry name" value="RHS repeat-associated core"/>
    <property type="match status" value="3"/>
</dbReference>
<dbReference type="PANTHER" id="PTHR32305:SF15">
    <property type="entry name" value="PROTEIN RHSA-RELATED"/>
    <property type="match status" value="1"/>
</dbReference>
<dbReference type="SUPFAM" id="SSF69279">
    <property type="entry name" value="Phage tail proteins"/>
    <property type="match status" value="1"/>
</dbReference>
<name>A0A1M6UAF3_9FIRM</name>
<dbReference type="Pfam" id="PF05954">
    <property type="entry name" value="Phage_GPD"/>
    <property type="match status" value="1"/>
</dbReference>
<dbReference type="NCBIfam" id="TIGR01643">
    <property type="entry name" value="YD_repeat_2x"/>
    <property type="match status" value="2"/>
</dbReference>
<sequence>MYKSGALGQMDNGFTAGQLQVESPYPIQEISSLTIIQKMNEHAQLHLEGILWDSKGADWIERTTSRDPIAIYGENQEGRSLLFSGTVTEVEVLERNQLHLIRLRAASYSSFLDYQERSRSFQDNGMSYHSLIQNVLHAYPGSTFLSPAISAGQTTGQLFIQYRETDWAFLKRIASQFHTVLIPDVSGTVPRFSVGLTKKLTELYDGCHVAMERDIGQYQAALSKGLEVYEEQYIKYHLDSRQRLELGNQVIYQDQLLVVESSRAFLQKGLLCFSYILGFEAGTAVPVQTNPWLRGVSLLGSVLEAKNQQVKLKLRIDQGQAGTTACWFPFASQGGNLFYCMPEEGTELSLYFSSDRETSAIAVNVVRKNGGSCSKTSKPSMKYMATPQGKEWKLGETDISFTAQEELFLAMDAGQGVRIKSHEDLNIFSKQKLILTAREQVKAFAETGDIIVNANEVSSLYLMGGAAGNTHIRAGADLMYKGRYKEVFSQRLNEEIAWEEKTFDWWELGKNVLIGLAAVAVVCVAAAAIVGTGGLAGPIIMGAALSGGLAVVGTAVGDVMRGEVSSTGDYLLAGLKGVVEGAVSGAILGLPVLKGVTLLGNKLLAKMVISGTTSLFTDAISQGIDVFSGRSKGYNWEQGLFSFGVGFAMPAVARGMNVGAKKLAARYGTKMPGWMQKALCTLGGEPIDLIEGNVLYDTVDFELPGPLPLVFRRNWCSASRLVGHLGHGTRFNFEMGMEVLEEDRALAVFLNDGRVGIFQSLLTGEETFSYENGLLLRRMEEFYELVEPESGYRYKLMACEGGYLPYKLNRVSNRAGHAIEFSYDATGYLSQIRDSAGRILKAAVNEAGRLTEIALQEAGGHSRTLVRYAYSEEQDLIEVTDAMGKALHMKYSNHLLRQKTDRNNHSFYWKYDKEEDGAKAVESWGDGGVLTILIQYHEEEGYNEVWTGRDGKPARYDYDKRSLCTRITYPDFSETGKTYNERYQVVQTVDEEGRATAFEYNDWSQVTGITFADGSKTKFAYNQEGALTSRANPEGHSRSFHWKEDGTLGSTLDEEGRETVYRYNGQKLVEAIVNAKGEEVSFCYDQHFNLSQITLPDGSSSQFEYDSRGNCISEKNPLGAMETYQYDSLNRMVRAYLSDGNQIALTYDGYDGVLKAKDNNREVSFTYTILGSITSRTQGERAIRYDYNSEEQLVSVTDEKGEIWQFDRDEKGNITREIQYGGQTYVYERDYSGLITKICRPGGRYTRYQYDRIGQVVRTDYHDQSFDAFAYNKNGDLAEAENQHVKLRLERDKTGQIIREWQDYDWAAKEYDESGSCTRITSRFGAD</sequence>
<evidence type="ECO:0000313" key="5">
    <source>
        <dbReference type="EMBL" id="SHK66245.1"/>
    </source>
</evidence>
<keyword evidence="2" id="KW-1133">Transmembrane helix</keyword>
<gene>
    <name evidence="5" type="ORF">SAMN02745136_03004</name>
</gene>
<dbReference type="Pfam" id="PF25023">
    <property type="entry name" value="TEN_YD-shell"/>
    <property type="match status" value="1"/>
</dbReference>
<dbReference type="InterPro" id="IPR045351">
    <property type="entry name" value="DUF6531"/>
</dbReference>